<organism evidence="2 3">
    <name type="scientific">Morganella psychrotolerans</name>
    <dbReference type="NCBI Taxonomy" id="368603"/>
    <lineage>
        <taxon>Bacteria</taxon>
        <taxon>Pseudomonadati</taxon>
        <taxon>Pseudomonadota</taxon>
        <taxon>Gammaproteobacteria</taxon>
        <taxon>Enterobacterales</taxon>
        <taxon>Morganellaceae</taxon>
        <taxon>Morganella</taxon>
    </lineage>
</organism>
<feature type="compositionally biased region" description="Basic and acidic residues" evidence="1">
    <location>
        <begin position="73"/>
        <end position="95"/>
    </location>
</feature>
<comment type="caution">
    <text evidence="2">The sequence shown here is derived from an EMBL/GenBank/DDBJ whole genome shotgun (WGS) entry which is preliminary data.</text>
</comment>
<name>A0A1B8HSG0_9GAMM</name>
<evidence type="ECO:0000313" key="2">
    <source>
        <dbReference type="EMBL" id="OBU12535.1"/>
    </source>
</evidence>
<evidence type="ECO:0000256" key="1">
    <source>
        <dbReference type="SAM" id="MobiDB-lite"/>
    </source>
</evidence>
<proteinExistence type="predicted"/>
<reference evidence="3" key="1">
    <citation type="submission" date="2016-06" db="EMBL/GenBank/DDBJ databases">
        <authorList>
            <person name="Butler K."/>
        </authorList>
    </citation>
    <scope>NUCLEOTIDE SEQUENCE [LARGE SCALE GENOMIC DNA]</scope>
    <source>
        <strain evidence="3">GCSL-Mp20</strain>
    </source>
</reference>
<keyword evidence="3" id="KW-1185">Reference proteome</keyword>
<sequence>MSEVTVACKLANGLYLDVGEAREVIKGFANGIADENGFGLTHGVDKAHWDAWLEENKDRDLVKNGLIFAHEKTKDAKAESKEKAEQKSGTEKMKQNTEGVKSAGE</sequence>
<dbReference type="OrthoDB" id="6460161at2"/>
<accession>A0A1B8HSG0</accession>
<feature type="region of interest" description="Disordered" evidence="1">
    <location>
        <begin position="73"/>
        <end position="105"/>
    </location>
</feature>
<dbReference type="EMBL" id="LZEY01000005">
    <property type="protein sequence ID" value="OBU12535.1"/>
    <property type="molecule type" value="Genomic_DNA"/>
</dbReference>
<dbReference type="AlphaFoldDB" id="A0A1B8HSG0"/>
<dbReference type="RefSeq" id="WP_067399786.1">
    <property type="nucleotide sequence ID" value="NZ_LZEY01000005.1"/>
</dbReference>
<dbReference type="Proteomes" id="UP000092377">
    <property type="component" value="Unassembled WGS sequence"/>
</dbReference>
<protein>
    <submittedName>
        <fullName evidence="2">Uncharacterized protein</fullName>
    </submittedName>
</protein>
<evidence type="ECO:0000313" key="3">
    <source>
        <dbReference type="Proteomes" id="UP000092377"/>
    </source>
</evidence>
<gene>
    <name evidence="2" type="ORF">AYY18_15500</name>
</gene>